<sequence length="277" mass="32680">MEGKNVKTEVDKLDTINTSGVNNYDYKKRYWAFKNYNYDQRNYDFGSPISVYVLIKLDQEKNTGKYFHHGILITEKDASLSKKEVKALLPESSEVWSLIRHSNVVRYVKTNNLYEDKIYEFGSEDLFLKTPTNTEESKINNSDKKETKEENTNKKIVVKSKPMSGKNNKTAIVKKESGKQIVKSEPKLLENKNKKEKLSENTKFLECDWEDEYVNVDDKRKNALNKIISRILNNWNFEHFYVYEPQLLEEHKELILELLKDKSRVFVDYGLKRHKGN</sequence>
<protein>
    <submittedName>
        <fullName evidence="4">Uncharacterized protein</fullName>
    </submittedName>
</protein>
<evidence type="ECO:0000313" key="2">
    <source>
        <dbReference type="EMBL" id="OQS55407.1"/>
    </source>
</evidence>
<dbReference type="EMBL" id="MNPJ01000009">
    <property type="protein sequence ID" value="OQS55409.1"/>
    <property type="molecule type" value="Genomic_DNA"/>
</dbReference>
<dbReference type="VEuPathDB" id="MicrosporidiaDB:EHP00_2542"/>
<accession>A0A1W0E8I6</accession>
<dbReference type="Proteomes" id="UP000192758">
    <property type="component" value="Unassembled WGS sequence"/>
</dbReference>
<feature type="compositionally biased region" description="Basic and acidic residues" evidence="1">
    <location>
        <begin position="135"/>
        <end position="153"/>
    </location>
</feature>
<evidence type="ECO:0000313" key="5">
    <source>
        <dbReference type="Proteomes" id="UP000192758"/>
    </source>
</evidence>
<comment type="caution">
    <text evidence="4">The sequence shown here is derived from an EMBL/GenBank/DDBJ whole genome shotgun (WGS) entry which is preliminary data.</text>
</comment>
<dbReference type="AlphaFoldDB" id="A0A1W0E8I6"/>
<keyword evidence="5" id="KW-1185">Reference proteome</keyword>
<dbReference type="EMBL" id="MNPJ01000007">
    <property type="protein sequence ID" value="OQS55574.1"/>
    <property type="molecule type" value="Genomic_DNA"/>
</dbReference>
<reference evidence="4 5" key="1">
    <citation type="journal article" date="2017" name="Environ. Microbiol.">
        <title>Decay of the glycolytic pathway and adaptation to intranuclear parasitism within Enterocytozoonidae microsporidia.</title>
        <authorList>
            <person name="Wiredu Boakye D."/>
            <person name="Jaroenlak P."/>
            <person name="Prachumwat A."/>
            <person name="Williams T.A."/>
            <person name="Bateman K.S."/>
            <person name="Itsathitphaisarn O."/>
            <person name="Sritunyalucksana K."/>
            <person name="Paszkiewicz K.H."/>
            <person name="Moore K.A."/>
            <person name="Stentiford G.D."/>
            <person name="Williams B.A."/>
        </authorList>
    </citation>
    <scope>NUCLEOTIDE SEQUENCE [LARGE SCALE GENOMIC DNA]</scope>
    <source>
        <strain evidence="4 5">TH1</strain>
    </source>
</reference>
<dbReference type="VEuPathDB" id="MicrosporidiaDB:EHP00_2578"/>
<proteinExistence type="predicted"/>
<evidence type="ECO:0000313" key="4">
    <source>
        <dbReference type="EMBL" id="OQS55574.1"/>
    </source>
</evidence>
<dbReference type="EMBL" id="MNPJ01000009">
    <property type="protein sequence ID" value="OQS55407.1"/>
    <property type="molecule type" value="Genomic_DNA"/>
</dbReference>
<organism evidence="4 5">
    <name type="scientific">Ecytonucleospora hepatopenaei</name>
    <dbReference type="NCBI Taxonomy" id="646526"/>
    <lineage>
        <taxon>Eukaryota</taxon>
        <taxon>Fungi</taxon>
        <taxon>Fungi incertae sedis</taxon>
        <taxon>Microsporidia</taxon>
        <taxon>Enterocytozoonidae</taxon>
        <taxon>Ecytonucleospora</taxon>
    </lineage>
</organism>
<gene>
    <name evidence="3" type="ORF">EHP00_2542</name>
    <name evidence="2" type="ORF">EHP00_2578</name>
    <name evidence="4" type="ORF">EHP00_650</name>
</gene>
<dbReference type="VEuPathDB" id="MicrosporidiaDB:EHP00_650"/>
<name>A0A1W0E8I6_9MICR</name>
<evidence type="ECO:0000313" key="3">
    <source>
        <dbReference type="EMBL" id="OQS55409.1"/>
    </source>
</evidence>
<feature type="region of interest" description="Disordered" evidence="1">
    <location>
        <begin position="133"/>
        <end position="153"/>
    </location>
</feature>
<evidence type="ECO:0000256" key="1">
    <source>
        <dbReference type="SAM" id="MobiDB-lite"/>
    </source>
</evidence>